<evidence type="ECO:0000256" key="6">
    <source>
        <dbReference type="SAM" id="Phobius"/>
    </source>
</evidence>
<evidence type="ECO:0000256" key="3">
    <source>
        <dbReference type="ARBA" id="ARBA00022692"/>
    </source>
</evidence>
<dbReference type="GO" id="GO:0022857">
    <property type="term" value="F:transmembrane transporter activity"/>
    <property type="evidence" value="ECO:0007669"/>
    <property type="project" value="InterPro"/>
</dbReference>
<dbReference type="GO" id="GO:0005886">
    <property type="term" value="C:plasma membrane"/>
    <property type="evidence" value="ECO:0007669"/>
    <property type="project" value="UniProtKB-SubCell"/>
</dbReference>
<keyword evidence="5 6" id="KW-0472">Membrane</keyword>
<evidence type="ECO:0000313" key="7">
    <source>
        <dbReference type="EMBL" id="BBH26461.1"/>
    </source>
</evidence>
<dbReference type="Proteomes" id="UP000268059">
    <property type="component" value="Chromosome"/>
</dbReference>
<keyword evidence="4 6" id="KW-1133">Transmembrane helix</keyword>
<name>A0A3G9JKE3_9FIRM</name>
<feature type="transmembrane region" description="Helical" evidence="6">
    <location>
        <begin position="265"/>
        <end position="282"/>
    </location>
</feature>
<evidence type="ECO:0000313" key="8">
    <source>
        <dbReference type="Proteomes" id="UP000268059"/>
    </source>
</evidence>
<organism evidence="7 8">
    <name type="scientific">Intestinibaculum porci</name>
    <dbReference type="NCBI Taxonomy" id="2487118"/>
    <lineage>
        <taxon>Bacteria</taxon>
        <taxon>Bacillati</taxon>
        <taxon>Bacillota</taxon>
        <taxon>Erysipelotrichia</taxon>
        <taxon>Erysipelotrichales</taxon>
        <taxon>Erysipelotrichaceae</taxon>
        <taxon>Intestinibaculum</taxon>
    </lineage>
</organism>
<sequence length="290" mass="30596">MNNLMTIVIGALELGGIFALLALGCYISFNVLDIPDLTVDGSFTTGCATSVVITAAGAPALGLGMAFIAGALAGLVTAFLMTKLKINAILSGILTQTALYSVNLRIQHQTPNISLMDDHTVFTPFNGFAPYDKIILIYLIVIVIVLLMNYFLKTQMGLALRACGDNEDMVRASSIDTDKMKMIGLALANGLVGLSGALYTQQQGYSDITSGIGMMVIGLASIIIGQTFIRSTRISLTLVAAVVGAIIYRFILTFAIMAGVPSGDLNLLSSAIVIVAIAIPILKRRKVKNA</sequence>
<dbReference type="OrthoDB" id="9778389at2"/>
<feature type="transmembrane region" description="Helical" evidence="6">
    <location>
        <begin position="60"/>
        <end position="81"/>
    </location>
</feature>
<dbReference type="RefSeq" id="WP_125119327.1">
    <property type="nucleotide sequence ID" value="NZ_AP019309.1"/>
</dbReference>
<accession>A0A3G9JKE3</accession>
<feature type="transmembrane region" description="Helical" evidence="6">
    <location>
        <begin position="88"/>
        <end position="106"/>
    </location>
</feature>
<reference evidence="7 8" key="1">
    <citation type="submission" date="2018-11" db="EMBL/GenBank/DDBJ databases">
        <title>Novel Erysipelotrichaceae bacterium isolated from small intestine of a swine.</title>
        <authorList>
            <person name="Kim J.S."/>
            <person name="Choe H."/>
            <person name="Lee Y.R."/>
            <person name="Kim K.M."/>
            <person name="Park D.S."/>
        </authorList>
    </citation>
    <scope>NUCLEOTIDE SEQUENCE [LARGE SCALE GENOMIC DNA]</scope>
    <source>
        <strain evidence="7 8">SG0102</strain>
    </source>
</reference>
<feature type="transmembrane region" description="Helical" evidence="6">
    <location>
        <begin position="211"/>
        <end position="229"/>
    </location>
</feature>
<protein>
    <submittedName>
        <fullName evidence="7">ABC transporter permease</fullName>
    </submittedName>
</protein>
<feature type="transmembrane region" description="Helical" evidence="6">
    <location>
        <begin position="236"/>
        <end position="259"/>
    </location>
</feature>
<evidence type="ECO:0000256" key="5">
    <source>
        <dbReference type="ARBA" id="ARBA00023136"/>
    </source>
</evidence>
<dbReference type="CDD" id="cd06574">
    <property type="entry name" value="TM_PBP1_branched-chain-AA_like"/>
    <property type="match status" value="1"/>
</dbReference>
<keyword evidence="2" id="KW-1003">Cell membrane</keyword>
<feature type="transmembrane region" description="Helical" evidence="6">
    <location>
        <begin position="182"/>
        <end position="199"/>
    </location>
</feature>
<keyword evidence="3 6" id="KW-0812">Transmembrane</keyword>
<gene>
    <name evidence="7" type="ORF">SG0102_13950</name>
</gene>
<proteinExistence type="predicted"/>
<dbReference type="KEGG" id="ebm:SG0102_13950"/>
<keyword evidence="8" id="KW-1185">Reference proteome</keyword>
<dbReference type="EMBL" id="AP019309">
    <property type="protein sequence ID" value="BBH26461.1"/>
    <property type="molecule type" value="Genomic_DNA"/>
</dbReference>
<dbReference type="PANTHER" id="PTHR32196:SF69">
    <property type="entry name" value="BRANCHED-CHAIN AMINO ACID TRANSPORT SYSTEM, PERMEASE PROTEIN"/>
    <property type="match status" value="1"/>
</dbReference>
<dbReference type="PANTHER" id="PTHR32196">
    <property type="entry name" value="ABC TRANSPORTER PERMEASE PROTEIN YPHD-RELATED-RELATED"/>
    <property type="match status" value="1"/>
</dbReference>
<evidence type="ECO:0000256" key="2">
    <source>
        <dbReference type="ARBA" id="ARBA00022475"/>
    </source>
</evidence>
<feature type="transmembrane region" description="Helical" evidence="6">
    <location>
        <begin position="134"/>
        <end position="152"/>
    </location>
</feature>
<dbReference type="AlphaFoldDB" id="A0A3G9JKE3"/>
<feature type="transmembrane region" description="Helical" evidence="6">
    <location>
        <begin position="7"/>
        <end position="29"/>
    </location>
</feature>
<dbReference type="InParanoid" id="A0A3G9JKE3"/>
<evidence type="ECO:0000256" key="4">
    <source>
        <dbReference type="ARBA" id="ARBA00022989"/>
    </source>
</evidence>
<dbReference type="Pfam" id="PF02653">
    <property type="entry name" value="BPD_transp_2"/>
    <property type="match status" value="1"/>
</dbReference>
<comment type="subcellular location">
    <subcellularLocation>
        <location evidence="1">Cell membrane</location>
        <topology evidence="1">Multi-pass membrane protein</topology>
    </subcellularLocation>
</comment>
<dbReference type="InterPro" id="IPR001851">
    <property type="entry name" value="ABC_transp_permease"/>
</dbReference>
<evidence type="ECO:0000256" key="1">
    <source>
        <dbReference type="ARBA" id="ARBA00004651"/>
    </source>
</evidence>